<evidence type="ECO:0000256" key="1">
    <source>
        <dbReference type="ARBA" id="ARBA00001933"/>
    </source>
</evidence>
<dbReference type="RefSeq" id="WP_184664260.1">
    <property type="nucleotide sequence ID" value="NZ_JACHHB010000008.1"/>
</dbReference>
<reference evidence="7 8" key="1">
    <citation type="submission" date="2020-08" db="EMBL/GenBank/DDBJ databases">
        <title>Genomic Encyclopedia of Type Strains, Phase IV (KMG-IV): sequencing the most valuable type-strain genomes for metagenomic binning, comparative biology and taxonomic classification.</title>
        <authorList>
            <person name="Goeker M."/>
        </authorList>
    </citation>
    <scope>NUCLEOTIDE SEQUENCE [LARGE SCALE GENOMIC DNA]</scope>
    <source>
        <strain evidence="7 8">DSM 24696</strain>
    </source>
</reference>
<dbReference type="GO" id="GO:0047804">
    <property type="term" value="F:cysteine-S-conjugate beta-lyase activity"/>
    <property type="evidence" value="ECO:0007669"/>
    <property type="project" value="UniProtKB-EC"/>
</dbReference>
<name>A0A840QR72_9BACI</name>
<evidence type="ECO:0000256" key="4">
    <source>
        <dbReference type="ARBA" id="ARBA00023239"/>
    </source>
</evidence>
<dbReference type="GO" id="GO:0030170">
    <property type="term" value="F:pyridoxal phosphate binding"/>
    <property type="evidence" value="ECO:0007669"/>
    <property type="project" value="InterPro"/>
</dbReference>
<evidence type="ECO:0000259" key="6">
    <source>
        <dbReference type="Pfam" id="PF00155"/>
    </source>
</evidence>
<dbReference type="InterPro" id="IPR015422">
    <property type="entry name" value="PyrdxlP-dep_Trfase_small"/>
</dbReference>
<accession>A0A840QR72</accession>
<comment type="caution">
    <text evidence="7">The sequence shown here is derived from an EMBL/GenBank/DDBJ whole genome shotgun (WGS) entry which is preliminary data.</text>
</comment>
<proteinExistence type="inferred from homology"/>
<dbReference type="EC" id="4.4.1.13" evidence="2"/>
<evidence type="ECO:0000256" key="5">
    <source>
        <dbReference type="ARBA" id="ARBA00037974"/>
    </source>
</evidence>
<evidence type="ECO:0000313" key="8">
    <source>
        <dbReference type="Proteomes" id="UP000551878"/>
    </source>
</evidence>
<dbReference type="AlphaFoldDB" id="A0A840QR72"/>
<keyword evidence="3" id="KW-0663">Pyridoxal phosphate</keyword>
<evidence type="ECO:0000256" key="3">
    <source>
        <dbReference type="ARBA" id="ARBA00022898"/>
    </source>
</evidence>
<dbReference type="InterPro" id="IPR051798">
    <property type="entry name" value="Class-II_PLP-Dep_Aminotrans"/>
</dbReference>
<keyword evidence="8" id="KW-1185">Reference proteome</keyword>
<dbReference type="PANTHER" id="PTHR43525:SF1">
    <property type="entry name" value="PROTEIN MALY"/>
    <property type="match status" value="1"/>
</dbReference>
<evidence type="ECO:0000313" key="7">
    <source>
        <dbReference type="EMBL" id="MBB5173821.1"/>
    </source>
</evidence>
<comment type="similarity">
    <text evidence="5">Belongs to the class-II pyridoxal-phosphate-dependent aminotransferase family. MalY/PatB cystathionine beta-lyase subfamily.</text>
</comment>
<dbReference type="InterPro" id="IPR027619">
    <property type="entry name" value="C-S_lyase_PatB-like"/>
</dbReference>
<sequence length="396" mass="45153">MKYDFDKQINRRGTYSLKWDGGELIKQIGLTERYDEDSIPLFTADMDLPVPQPVIDALHRTVDHQIFGYTIIPPEYYEAIQKWFAEKYDWQIAVEEIVYAPGTVHALNMAIKAFSEKGDGVIIQRPVYPPFTNAVERHERVVQNNALVQNDDGDYVIDFADFEAKAKDPNTTMFILCNPHNPTGRIFSNEDLRRMSDICAENGVTIVADEIHGDLIRTGQTFTPIVKTVENDDHIVTLTAINKTFNLAGLHCTNVIISNQKMRDLFTAEIGMSLPSPFTVSALIAAYNEGQEWLDQLKVYLDENLAFVKQFLDERMPKVKTYIPEGTYVMWMDFSGYGISADEVHDRIYNEANVILEDGKMFGEEGLDFQRICVPSPRPLIKEAMERIENAFADLN</sequence>
<dbReference type="Gene3D" id="3.90.1150.10">
    <property type="entry name" value="Aspartate Aminotransferase, domain 1"/>
    <property type="match status" value="1"/>
</dbReference>
<feature type="domain" description="Aminotransferase class I/classII large" evidence="6">
    <location>
        <begin position="47"/>
        <end position="388"/>
    </location>
</feature>
<dbReference type="PANTHER" id="PTHR43525">
    <property type="entry name" value="PROTEIN MALY"/>
    <property type="match status" value="1"/>
</dbReference>
<dbReference type="InterPro" id="IPR015424">
    <property type="entry name" value="PyrdxlP-dep_Trfase"/>
</dbReference>
<protein>
    <recommendedName>
        <fullName evidence="2">cysteine-S-conjugate beta-lyase</fullName>
        <ecNumber evidence="2">4.4.1.13</ecNumber>
    </recommendedName>
</protein>
<dbReference type="InterPro" id="IPR004839">
    <property type="entry name" value="Aminotransferase_I/II_large"/>
</dbReference>
<dbReference type="CDD" id="cd00609">
    <property type="entry name" value="AAT_like"/>
    <property type="match status" value="1"/>
</dbReference>
<dbReference type="EMBL" id="JACHHB010000008">
    <property type="protein sequence ID" value="MBB5173821.1"/>
    <property type="molecule type" value="Genomic_DNA"/>
</dbReference>
<dbReference type="Pfam" id="PF00155">
    <property type="entry name" value="Aminotran_1_2"/>
    <property type="match status" value="1"/>
</dbReference>
<evidence type="ECO:0000256" key="2">
    <source>
        <dbReference type="ARBA" id="ARBA00012224"/>
    </source>
</evidence>
<organism evidence="7 8">
    <name type="scientific">Texcoconibacillus texcoconensis</name>
    <dbReference type="NCBI Taxonomy" id="1095777"/>
    <lineage>
        <taxon>Bacteria</taxon>
        <taxon>Bacillati</taxon>
        <taxon>Bacillota</taxon>
        <taxon>Bacilli</taxon>
        <taxon>Bacillales</taxon>
        <taxon>Bacillaceae</taxon>
        <taxon>Texcoconibacillus</taxon>
    </lineage>
</organism>
<keyword evidence="4 7" id="KW-0456">Lyase</keyword>
<dbReference type="NCBIfam" id="TIGR04350">
    <property type="entry name" value="C_S_lyase_PatB"/>
    <property type="match status" value="1"/>
</dbReference>
<dbReference type="SUPFAM" id="SSF53383">
    <property type="entry name" value="PLP-dependent transferases"/>
    <property type="match status" value="1"/>
</dbReference>
<dbReference type="Proteomes" id="UP000551878">
    <property type="component" value="Unassembled WGS sequence"/>
</dbReference>
<comment type="cofactor">
    <cofactor evidence="1">
        <name>pyridoxal 5'-phosphate</name>
        <dbReference type="ChEBI" id="CHEBI:597326"/>
    </cofactor>
</comment>
<dbReference type="InterPro" id="IPR015421">
    <property type="entry name" value="PyrdxlP-dep_Trfase_major"/>
</dbReference>
<gene>
    <name evidence="7" type="ORF">HNQ41_002011</name>
</gene>
<dbReference type="Gene3D" id="3.40.640.10">
    <property type="entry name" value="Type I PLP-dependent aspartate aminotransferase-like (Major domain)"/>
    <property type="match status" value="1"/>
</dbReference>